<comment type="caution">
    <text evidence="1">The sequence shown here is derived from an EMBL/GenBank/DDBJ whole genome shotgun (WGS) entry which is preliminary data.</text>
</comment>
<protein>
    <submittedName>
        <fullName evidence="1">Uma2 family endonuclease</fullName>
    </submittedName>
</protein>
<feature type="non-terminal residue" evidence="1">
    <location>
        <position position="1"/>
    </location>
</feature>
<evidence type="ECO:0000313" key="1">
    <source>
        <dbReference type="EMBL" id="MBD2695237.1"/>
    </source>
</evidence>
<evidence type="ECO:0000313" key="2">
    <source>
        <dbReference type="Proteomes" id="UP000660381"/>
    </source>
</evidence>
<dbReference type="Proteomes" id="UP000660381">
    <property type="component" value="Unassembled WGS sequence"/>
</dbReference>
<keyword evidence="1" id="KW-0378">Hydrolase</keyword>
<accession>A0ABR8JA49</accession>
<name>A0ABR8JA49_9NOST</name>
<reference evidence="1 2" key="1">
    <citation type="journal article" date="2020" name="ISME J.">
        <title>Comparative genomics reveals insights into cyanobacterial evolution and habitat adaptation.</title>
        <authorList>
            <person name="Chen M.Y."/>
            <person name="Teng W.K."/>
            <person name="Zhao L."/>
            <person name="Hu C.X."/>
            <person name="Zhou Y.K."/>
            <person name="Han B.P."/>
            <person name="Song L.R."/>
            <person name="Shu W.S."/>
        </authorList>
    </citation>
    <scope>NUCLEOTIDE SEQUENCE [LARGE SCALE GENOMIC DNA]</scope>
    <source>
        <strain evidence="1 2">FACHB-362</strain>
    </source>
</reference>
<keyword evidence="1" id="KW-0255">Endonuclease</keyword>
<keyword evidence="1" id="KW-0540">Nuclease</keyword>
<keyword evidence="2" id="KW-1185">Reference proteome</keyword>
<dbReference type="GO" id="GO:0004519">
    <property type="term" value="F:endonuclease activity"/>
    <property type="evidence" value="ECO:0007669"/>
    <property type="project" value="UniProtKB-KW"/>
</dbReference>
<gene>
    <name evidence="1" type="ORF">H6G68_26595</name>
</gene>
<organism evidence="1 2">
    <name type="scientific">Anabaena catenula FACHB-362</name>
    <dbReference type="NCBI Taxonomy" id="2692877"/>
    <lineage>
        <taxon>Bacteria</taxon>
        <taxon>Bacillati</taxon>
        <taxon>Cyanobacteriota</taxon>
        <taxon>Cyanophyceae</taxon>
        <taxon>Nostocales</taxon>
        <taxon>Nostocaceae</taxon>
        <taxon>Anabaena</taxon>
    </lineage>
</organism>
<sequence length="37" mass="4202">ASSLPVTFRENQVISHETLPELEITPHTIFQRAGLIR</sequence>
<proteinExistence type="predicted"/>
<dbReference type="EMBL" id="JACJTQ010000101">
    <property type="protein sequence ID" value="MBD2695237.1"/>
    <property type="molecule type" value="Genomic_DNA"/>
</dbReference>